<comment type="caution">
    <text evidence="1">The sequence shown here is derived from an EMBL/GenBank/DDBJ whole genome shotgun (WGS) entry which is preliminary data.</text>
</comment>
<reference evidence="1 2" key="1">
    <citation type="submission" date="2014-02" db="EMBL/GenBank/DDBJ databases">
        <title>The genome sequence of Colletotrichum salicis CBS 607.94.</title>
        <authorList>
            <person name="Baroncelli R."/>
            <person name="Thon M.R."/>
        </authorList>
    </citation>
    <scope>NUCLEOTIDE SEQUENCE [LARGE SCALE GENOMIC DNA]</scope>
    <source>
        <strain evidence="1 2">CBS 607.94</strain>
    </source>
</reference>
<proteinExistence type="predicted"/>
<evidence type="ECO:0000313" key="1">
    <source>
        <dbReference type="EMBL" id="KXH68463.1"/>
    </source>
</evidence>
<evidence type="ECO:0000313" key="2">
    <source>
        <dbReference type="Proteomes" id="UP000070121"/>
    </source>
</evidence>
<organism evidence="1 2">
    <name type="scientific">Colletotrichum salicis</name>
    <dbReference type="NCBI Taxonomy" id="1209931"/>
    <lineage>
        <taxon>Eukaryota</taxon>
        <taxon>Fungi</taxon>
        <taxon>Dikarya</taxon>
        <taxon>Ascomycota</taxon>
        <taxon>Pezizomycotina</taxon>
        <taxon>Sordariomycetes</taxon>
        <taxon>Hypocreomycetidae</taxon>
        <taxon>Glomerellales</taxon>
        <taxon>Glomerellaceae</taxon>
        <taxon>Colletotrichum</taxon>
        <taxon>Colletotrichum acutatum species complex</taxon>
    </lineage>
</organism>
<protein>
    <submittedName>
        <fullName evidence="1">Uncharacterized protein</fullName>
    </submittedName>
</protein>
<accession>A0A135V702</accession>
<dbReference type="AlphaFoldDB" id="A0A135V702"/>
<dbReference type="Proteomes" id="UP000070121">
    <property type="component" value="Unassembled WGS sequence"/>
</dbReference>
<dbReference type="EMBL" id="JFFI01000300">
    <property type="protein sequence ID" value="KXH68463.1"/>
    <property type="molecule type" value="Genomic_DNA"/>
</dbReference>
<sequence length="203" mass="22295">MVKIHMAGRTSDWVRLNAAHRLLTVIQVPLASAATRAPPAASQGKAADRSVLDLEGEPETPALCAFLGWHCTGFRPEEMGSDDHSFSLKQLGISQTLPRAAQMRAWTSGIWKARFFTIPQYHWRIPLVPFSPPCTNLTPAVLPGFLSVHSRRAAKSGGRCADHGSHFSKLGLSLVLKTQEALILILIRHFWLNLTIKDVATEG</sequence>
<gene>
    <name evidence="1" type="ORF">CSAL01_11756</name>
</gene>
<name>A0A135V702_9PEZI</name>
<keyword evidence="2" id="KW-1185">Reference proteome</keyword>